<evidence type="ECO:0000313" key="3">
    <source>
        <dbReference type="Proteomes" id="UP000286270"/>
    </source>
</evidence>
<name>A0A412XQU3_BACFG</name>
<protein>
    <submittedName>
        <fullName evidence="2">Uncharacterized protein</fullName>
    </submittedName>
</protein>
<accession>A0A412XQU3</accession>
<dbReference type="RefSeq" id="WP_122143634.1">
    <property type="nucleotide sequence ID" value="NZ_JAQENO010000038.1"/>
</dbReference>
<feature type="region of interest" description="Disordered" evidence="1">
    <location>
        <begin position="1"/>
        <end position="21"/>
    </location>
</feature>
<dbReference type="AlphaFoldDB" id="A0A412XQU3"/>
<sequence>MRIVQNINGDGSQASQIPNPDTVPKCLGHFTHPTQYRGIEVGHMGTPRFKTNNKVKYNISTGKIQKPEQSAYVFPVWTGKMLYLLCE</sequence>
<proteinExistence type="predicted"/>
<organism evidence="2 3">
    <name type="scientific">Bacteroides fragilis</name>
    <dbReference type="NCBI Taxonomy" id="817"/>
    <lineage>
        <taxon>Bacteria</taxon>
        <taxon>Pseudomonadati</taxon>
        <taxon>Bacteroidota</taxon>
        <taxon>Bacteroidia</taxon>
        <taxon>Bacteroidales</taxon>
        <taxon>Bacteroidaceae</taxon>
        <taxon>Bacteroides</taxon>
    </lineage>
</organism>
<reference evidence="2 3" key="1">
    <citation type="submission" date="2018-08" db="EMBL/GenBank/DDBJ databases">
        <title>A genome reference for cultivated species of the human gut microbiota.</title>
        <authorList>
            <person name="Zou Y."/>
            <person name="Xue W."/>
            <person name="Luo G."/>
        </authorList>
    </citation>
    <scope>NUCLEOTIDE SEQUENCE [LARGE SCALE GENOMIC DNA]</scope>
    <source>
        <strain evidence="2 3">AF14-26</strain>
    </source>
</reference>
<gene>
    <name evidence="2" type="ORF">DWW08_22480</name>
</gene>
<evidence type="ECO:0000256" key="1">
    <source>
        <dbReference type="SAM" id="MobiDB-lite"/>
    </source>
</evidence>
<evidence type="ECO:0000313" key="2">
    <source>
        <dbReference type="EMBL" id="RGV47530.1"/>
    </source>
</evidence>
<dbReference type="Proteomes" id="UP000286270">
    <property type="component" value="Unassembled WGS sequence"/>
</dbReference>
<comment type="caution">
    <text evidence="2">The sequence shown here is derived from an EMBL/GenBank/DDBJ whole genome shotgun (WGS) entry which is preliminary data.</text>
</comment>
<dbReference type="EMBL" id="QRZH01000032">
    <property type="protein sequence ID" value="RGV47530.1"/>
    <property type="molecule type" value="Genomic_DNA"/>
</dbReference>
<feature type="compositionally biased region" description="Polar residues" evidence="1">
    <location>
        <begin position="1"/>
        <end position="19"/>
    </location>
</feature>